<protein>
    <submittedName>
        <fullName evidence="4">Uncharacterized protein</fullName>
    </submittedName>
</protein>
<organism evidence="4 5">
    <name type="scientific">Ganoderma sinense ZZ0214-1</name>
    <dbReference type="NCBI Taxonomy" id="1077348"/>
    <lineage>
        <taxon>Eukaryota</taxon>
        <taxon>Fungi</taxon>
        <taxon>Dikarya</taxon>
        <taxon>Basidiomycota</taxon>
        <taxon>Agaricomycotina</taxon>
        <taxon>Agaricomycetes</taxon>
        <taxon>Polyporales</taxon>
        <taxon>Polyporaceae</taxon>
        <taxon>Ganoderma</taxon>
    </lineage>
</organism>
<dbReference type="Proteomes" id="UP000230002">
    <property type="component" value="Unassembled WGS sequence"/>
</dbReference>
<reference evidence="4 5" key="1">
    <citation type="journal article" date="2015" name="Sci. Rep.">
        <title>Chromosome-level genome map provides insights into diverse defense mechanisms in the medicinal fungus Ganoderma sinense.</title>
        <authorList>
            <person name="Zhu Y."/>
            <person name="Xu J."/>
            <person name="Sun C."/>
            <person name="Zhou S."/>
            <person name="Xu H."/>
            <person name="Nelson D.R."/>
            <person name="Qian J."/>
            <person name="Song J."/>
            <person name="Luo H."/>
            <person name="Xiang L."/>
            <person name="Li Y."/>
            <person name="Xu Z."/>
            <person name="Ji A."/>
            <person name="Wang L."/>
            <person name="Lu S."/>
            <person name="Hayward A."/>
            <person name="Sun W."/>
            <person name="Li X."/>
            <person name="Schwartz D.C."/>
            <person name="Wang Y."/>
            <person name="Chen S."/>
        </authorList>
    </citation>
    <scope>NUCLEOTIDE SEQUENCE [LARGE SCALE GENOMIC DNA]</scope>
    <source>
        <strain evidence="4 5">ZZ0214-1</strain>
    </source>
</reference>
<dbReference type="PANTHER" id="PTHR10622:SF10">
    <property type="entry name" value="HET DOMAIN-CONTAINING PROTEIN"/>
    <property type="match status" value="1"/>
</dbReference>
<feature type="domain" description="Heterokaryon incompatibility" evidence="2">
    <location>
        <begin position="26"/>
        <end position="117"/>
    </location>
</feature>
<dbReference type="PANTHER" id="PTHR10622">
    <property type="entry name" value="HET DOMAIN-CONTAINING PROTEIN"/>
    <property type="match status" value="1"/>
</dbReference>
<sequence length="643" mass="72951">MWLLSTDRAELRAFSGPEDPEILGGYAILSHTWGKDEQTFKDTQALYAQCKGTDKNPRDLSTRKVRESCVLAEHHGFRWIWNDTCCIDKRNSTELSEAIKSMFRWYSLAEVCFAHLVDVPSDCDLRARGSAFWNARWHTRGWTLQELIAPSLVVFVSQDWQRIGTKTELAQLLEKVTGVWAKVLTGEVHYTSLCVARRMLWASRRSTKRIEDEAYCLMGLFDVHMPTIYGEGRNAFQRLQHEIMKQSFDTSLFAWGRCNSLKNMEPVEPDENRRFFNTPSEEGMYALARSPKSFSTRPFGRFVRYTPAAKSPTQRYPPDPIREFDPEGRPLGPFGPIKLPRFLSTSYGLECHFPIIESDGLTVAVLLCDTGSDHLGLLLHPSSDRVQDRSRKKYYTGCGLRKQPSPGAPGSNSNSSCGYPRREFARLISLGDDYWNLHLNGKAVTAEWRDVFIAEGPPPARRDVPPTLYSALHSTAPAPPFRIPSALVMRLTALGMEPRRMRMESMPADRKPLLASATFEDAGAREGVRLVLGTCLQPQDRGPPMHWAKAVQRWSANWSQWPNYDHDCMEDHVDGWPDLTKDFGDGERAIRLSFWRCSLNPAHTLVVHIELGGRLYDALKDQRGVAFPSREDVRLGMPPNSGP</sequence>
<evidence type="ECO:0000313" key="4">
    <source>
        <dbReference type="EMBL" id="PIL33567.1"/>
    </source>
</evidence>
<gene>
    <name evidence="4" type="ORF">GSI_04190</name>
</gene>
<dbReference type="Pfam" id="PF26640">
    <property type="entry name" value="DUF8212"/>
    <property type="match status" value="1"/>
</dbReference>
<dbReference type="EMBL" id="AYKW01000007">
    <property type="protein sequence ID" value="PIL33567.1"/>
    <property type="molecule type" value="Genomic_DNA"/>
</dbReference>
<feature type="domain" description="DUF8212" evidence="3">
    <location>
        <begin position="234"/>
        <end position="305"/>
    </location>
</feature>
<feature type="region of interest" description="Disordered" evidence="1">
    <location>
        <begin position="397"/>
        <end position="416"/>
    </location>
</feature>
<comment type="caution">
    <text evidence="4">The sequence shown here is derived from an EMBL/GenBank/DDBJ whole genome shotgun (WGS) entry which is preliminary data.</text>
</comment>
<dbReference type="STRING" id="1077348.A0A2G8SIM0"/>
<evidence type="ECO:0000313" key="5">
    <source>
        <dbReference type="Proteomes" id="UP000230002"/>
    </source>
</evidence>
<evidence type="ECO:0000259" key="2">
    <source>
        <dbReference type="Pfam" id="PF06985"/>
    </source>
</evidence>
<name>A0A2G8SIM0_9APHY</name>
<keyword evidence="5" id="KW-1185">Reference proteome</keyword>
<dbReference type="Pfam" id="PF06985">
    <property type="entry name" value="HET"/>
    <property type="match status" value="1"/>
</dbReference>
<feature type="compositionally biased region" description="Low complexity" evidence="1">
    <location>
        <begin position="404"/>
        <end position="416"/>
    </location>
</feature>
<dbReference type="AlphaFoldDB" id="A0A2G8SIM0"/>
<dbReference type="InterPro" id="IPR058525">
    <property type="entry name" value="DUF8212"/>
</dbReference>
<dbReference type="InterPro" id="IPR010730">
    <property type="entry name" value="HET"/>
</dbReference>
<dbReference type="OrthoDB" id="2742526at2759"/>
<evidence type="ECO:0000259" key="3">
    <source>
        <dbReference type="Pfam" id="PF26640"/>
    </source>
</evidence>
<accession>A0A2G8SIM0</accession>
<proteinExistence type="predicted"/>
<evidence type="ECO:0000256" key="1">
    <source>
        <dbReference type="SAM" id="MobiDB-lite"/>
    </source>
</evidence>